<keyword evidence="1" id="KW-0472">Membrane</keyword>
<accession>A0A506Y4J0</accession>
<dbReference type="Pfam" id="PF01476">
    <property type="entry name" value="LysM"/>
    <property type="match status" value="1"/>
</dbReference>
<sequence>MSTISLAPSAAAPRLRITRRGQVVLSVLVAIPLVLGVGAFVLGGGDAVATSSSSSTTFEHVRVQAGDTLWSIAERIAPQSDPRDVVADIIKLNQLGSASIAPNQQLAIPTQYSS</sequence>
<dbReference type="InterPro" id="IPR018392">
    <property type="entry name" value="LysM"/>
</dbReference>
<dbReference type="Proteomes" id="UP000316252">
    <property type="component" value="Unassembled WGS sequence"/>
</dbReference>
<comment type="caution">
    <text evidence="3">The sequence shown here is derived from an EMBL/GenBank/DDBJ whole genome shotgun (WGS) entry which is preliminary data.</text>
</comment>
<evidence type="ECO:0000259" key="2">
    <source>
        <dbReference type="PROSITE" id="PS51782"/>
    </source>
</evidence>
<proteinExistence type="predicted"/>
<evidence type="ECO:0000256" key="1">
    <source>
        <dbReference type="SAM" id="Phobius"/>
    </source>
</evidence>
<name>A0A506Y4J0_9MICO</name>
<keyword evidence="4" id="KW-1185">Reference proteome</keyword>
<gene>
    <name evidence="3" type="ORF">FJ657_12085</name>
</gene>
<reference evidence="3 4" key="1">
    <citation type="submission" date="2019-06" db="EMBL/GenBank/DDBJ databases">
        <authorList>
            <person name="Li F."/>
        </authorList>
    </citation>
    <scope>NUCLEOTIDE SEQUENCE [LARGE SCALE GENOMIC DNA]</scope>
    <source>
        <strain evidence="3 4">10F1D-1</strain>
    </source>
</reference>
<dbReference type="OrthoDB" id="5084290at2"/>
<dbReference type="SUPFAM" id="SSF54106">
    <property type="entry name" value="LysM domain"/>
    <property type="match status" value="1"/>
</dbReference>
<evidence type="ECO:0000313" key="3">
    <source>
        <dbReference type="EMBL" id="TPW76490.1"/>
    </source>
</evidence>
<feature type="domain" description="LysM" evidence="2">
    <location>
        <begin position="59"/>
        <end position="108"/>
    </location>
</feature>
<dbReference type="CDD" id="cd00118">
    <property type="entry name" value="LysM"/>
    <property type="match status" value="1"/>
</dbReference>
<dbReference type="PROSITE" id="PS51782">
    <property type="entry name" value="LYSM"/>
    <property type="match status" value="1"/>
</dbReference>
<dbReference type="AlphaFoldDB" id="A0A506Y4J0"/>
<dbReference type="InterPro" id="IPR036779">
    <property type="entry name" value="LysM_dom_sf"/>
</dbReference>
<keyword evidence="1" id="KW-0812">Transmembrane</keyword>
<dbReference type="SMART" id="SM00257">
    <property type="entry name" value="LysM"/>
    <property type="match status" value="1"/>
</dbReference>
<dbReference type="Gene3D" id="3.10.350.10">
    <property type="entry name" value="LysM domain"/>
    <property type="match status" value="1"/>
</dbReference>
<feature type="transmembrane region" description="Helical" evidence="1">
    <location>
        <begin position="23"/>
        <end position="45"/>
    </location>
</feature>
<dbReference type="EMBL" id="VHQG01000002">
    <property type="protein sequence ID" value="TPW76490.1"/>
    <property type="molecule type" value="Genomic_DNA"/>
</dbReference>
<dbReference type="RefSeq" id="WP_141163844.1">
    <property type="nucleotide sequence ID" value="NZ_VHQG01000002.1"/>
</dbReference>
<organism evidence="3 4">
    <name type="scientific">Schumannella soli</name>
    <dbReference type="NCBI Taxonomy" id="2590779"/>
    <lineage>
        <taxon>Bacteria</taxon>
        <taxon>Bacillati</taxon>
        <taxon>Actinomycetota</taxon>
        <taxon>Actinomycetes</taxon>
        <taxon>Micrococcales</taxon>
        <taxon>Microbacteriaceae</taxon>
        <taxon>Schumannella</taxon>
    </lineage>
</organism>
<evidence type="ECO:0000313" key="4">
    <source>
        <dbReference type="Proteomes" id="UP000316252"/>
    </source>
</evidence>
<protein>
    <submittedName>
        <fullName evidence="3">LysM peptidoglycan-binding domain-containing protein</fullName>
    </submittedName>
</protein>
<keyword evidence="1" id="KW-1133">Transmembrane helix</keyword>